<sequence length="59" mass="6562">MMGTFLFYLGALLGIMAMVVPLVYGVQLPADTIAQSYGAALFWMVFGLGVHFLHIRKRK</sequence>
<comment type="caution">
    <text evidence="2">The sequence shown here is derived from an EMBL/GenBank/DDBJ whole genome shotgun (WGS) entry which is preliminary data.</text>
</comment>
<keyword evidence="1" id="KW-0812">Transmembrane</keyword>
<keyword evidence="3" id="KW-1185">Reference proteome</keyword>
<keyword evidence="1" id="KW-1133">Transmembrane helix</keyword>
<dbReference type="AlphaFoldDB" id="A0A443LUS8"/>
<name>A0A443LUS8_9RHOB</name>
<accession>A0A443LUS8</accession>
<evidence type="ECO:0000256" key="1">
    <source>
        <dbReference type="SAM" id="Phobius"/>
    </source>
</evidence>
<protein>
    <submittedName>
        <fullName evidence="2">Uncharacterized protein</fullName>
    </submittedName>
</protein>
<feature type="transmembrane region" description="Helical" evidence="1">
    <location>
        <begin position="35"/>
        <end position="55"/>
    </location>
</feature>
<dbReference type="Proteomes" id="UP000286594">
    <property type="component" value="Unassembled WGS sequence"/>
</dbReference>
<dbReference type="EMBL" id="SAVB01000001">
    <property type="protein sequence ID" value="RWR52899.1"/>
    <property type="molecule type" value="Genomic_DNA"/>
</dbReference>
<evidence type="ECO:0000313" key="3">
    <source>
        <dbReference type="Proteomes" id="UP000286594"/>
    </source>
</evidence>
<evidence type="ECO:0000313" key="2">
    <source>
        <dbReference type="EMBL" id="RWR52899.1"/>
    </source>
</evidence>
<gene>
    <name evidence="2" type="ORF">EOW65_00015</name>
</gene>
<dbReference type="RefSeq" id="WP_128146998.1">
    <property type="nucleotide sequence ID" value="NZ_SAVB01000001.1"/>
</dbReference>
<keyword evidence="1" id="KW-0472">Membrane</keyword>
<organism evidence="2 3">
    <name type="scientific">Paenirhodobacter ferrireducens</name>
    <dbReference type="NCBI Taxonomy" id="1215032"/>
    <lineage>
        <taxon>Bacteria</taxon>
        <taxon>Pseudomonadati</taxon>
        <taxon>Pseudomonadota</taxon>
        <taxon>Alphaproteobacteria</taxon>
        <taxon>Rhodobacterales</taxon>
        <taxon>Rhodobacter group</taxon>
        <taxon>Paenirhodobacter</taxon>
    </lineage>
</organism>
<reference evidence="2 3" key="1">
    <citation type="submission" date="2019-01" db="EMBL/GenBank/DDBJ databases">
        <title>Sinorhodobacter populi sp. nov. isolated from the symptomatic bark tissue of Populus euramericana canker.</title>
        <authorList>
            <person name="Xu G."/>
        </authorList>
    </citation>
    <scope>NUCLEOTIDE SEQUENCE [LARGE SCALE GENOMIC DNA]</scope>
    <source>
        <strain evidence="2 3">CCTCC AB2012026</strain>
    </source>
</reference>
<proteinExistence type="predicted"/>